<dbReference type="InterPro" id="IPR014026">
    <property type="entry name" value="UDP-Glc/GDP-Man_DH_dimer"/>
</dbReference>
<dbReference type="GO" id="GO:0016628">
    <property type="term" value="F:oxidoreductase activity, acting on the CH-CH group of donors, NAD or NADP as acceptor"/>
    <property type="evidence" value="ECO:0007669"/>
    <property type="project" value="InterPro"/>
</dbReference>
<dbReference type="PIRSF" id="PIRSF000124">
    <property type="entry name" value="UDPglc_GDPman_dh"/>
    <property type="match status" value="1"/>
</dbReference>
<protein>
    <submittedName>
        <fullName evidence="6">Nucleotide sugar dehydrogenase</fullName>
    </submittedName>
</protein>
<dbReference type="SUPFAM" id="SSF52413">
    <property type="entry name" value="UDP-glucose/GDP-mannose dehydrogenase C-terminal domain"/>
    <property type="match status" value="1"/>
</dbReference>
<comment type="similarity">
    <text evidence="1 4">Belongs to the UDP-glucose/GDP-mannose dehydrogenase family.</text>
</comment>
<dbReference type="InterPro" id="IPR001732">
    <property type="entry name" value="UDP-Glc/GDP-Man_DH_N"/>
</dbReference>
<evidence type="ECO:0000256" key="4">
    <source>
        <dbReference type="PIRNR" id="PIRNR000124"/>
    </source>
</evidence>
<dbReference type="Pfam" id="PF00984">
    <property type="entry name" value="UDPG_MGDP_dh"/>
    <property type="match status" value="1"/>
</dbReference>
<accession>A0A809R6T9</accession>
<evidence type="ECO:0000256" key="2">
    <source>
        <dbReference type="ARBA" id="ARBA00023002"/>
    </source>
</evidence>
<dbReference type="PIRSF" id="PIRSF500136">
    <property type="entry name" value="UDP_ManNAc_DH"/>
    <property type="match status" value="1"/>
</dbReference>
<keyword evidence="2" id="KW-0560">Oxidoreductase</keyword>
<proteinExistence type="inferred from homology"/>
<dbReference type="InterPro" id="IPR008927">
    <property type="entry name" value="6-PGluconate_DH-like_C_sf"/>
</dbReference>
<dbReference type="Gene3D" id="3.40.50.720">
    <property type="entry name" value="NAD(P)-binding Rossmann-like Domain"/>
    <property type="match status" value="2"/>
</dbReference>
<evidence type="ECO:0000313" key="7">
    <source>
        <dbReference type="Proteomes" id="UP000662873"/>
    </source>
</evidence>
<dbReference type="AlphaFoldDB" id="A0A809R6T9"/>
<dbReference type="InterPro" id="IPR017476">
    <property type="entry name" value="UDP-Glc/GDP-Man"/>
</dbReference>
<dbReference type="InterPro" id="IPR014027">
    <property type="entry name" value="UDP-Glc/GDP-Man_DH_C"/>
</dbReference>
<dbReference type="SUPFAM" id="SSF51735">
    <property type="entry name" value="NAD(P)-binding Rossmann-fold domains"/>
    <property type="match status" value="1"/>
</dbReference>
<sequence length="451" mass="49337">MVQNDENVCILGMGFVGLTLAVVMAECGFNVLGVEINPDVIERLENRDVHFYEVGLKDRLRRQLDRGRIRFVQHLTEEAARGCSLFILTVGTPLDKTGNPRMDMVERASTEVASAMQDGSLVILRSTVRIGTTRRVVKPILEKSGKSFQLAYCPERTIEGNALHELRVLPQIVGGLTESDAWRAASVFQHMTATTLRVSSLESAEVIKLLDNSYRDLMFAFGNEVALLCEAAGLDAAEIINAGNTGYARTNIAKPGFVGGPCLEKDPHILEHSLRDHEFRPDLIATGRRLNEELPYWVARALSDLLRGVDEANAKIALCGVAFKGRPETDDTRGTPSTILADALRTSFPKARLVAQDFAVSDDAIRELGLEPASVEEAFRGASAVVIANNNVKYEWLELDPLLASMARPAVVFDCWGVLKISPADAPEGVRCVQLGSVRASSLKEKTECMS</sequence>
<dbReference type="GO" id="GO:0051287">
    <property type="term" value="F:NAD binding"/>
    <property type="evidence" value="ECO:0007669"/>
    <property type="project" value="InterPro"/>
</dbReference>
<reference evidence="6" key="1">
    <citation type="journal article" name="DNA Res.">
        <title>The physiological potential of anammox bacteria as revealed by their core genome structure.</title>
        <authorList>
            <person name="Okubo T."/>
            <person name="Toyoda A."/>
            <person name="Fukuhara K."/>
            <person name="Uchiyama I."/>
            <person name="Harigaya Y."/>
            <person name="Kuroiwa M."/>
            <person name="Suzuki T."/>
            <person name="Murakami Y."/>
            <person name="Suwa Y."/>
            <person name="Takami H."/>
        </authorList>
    </citation>
    <scope>NUCLEOTIDE SEQUENCE</scope>
    <source>
        <strain evidence="6">317325-2</strain>
    </source>
</reference>
<dbReference type="GO" id="GO:0000271">
    <property type="term" value="P:polysaccharide biosynthetic process"/>
    <property type="evidence" value="ECO:0007669"/>
    <property type="project" value="InterPro"/>
</dbReference>
<dbReference type="PANTHER" id="PTHR43491">
    <property type="entry name" value="UDP-N-ACETYL-D-MANNOSAMINE DEHYDROGENASE"/>
    <property type="match status" value="1"/>
</dbReference>
<gene>
    <name evidence="6" type="ORF">NPRO_08880</name>
</gene>
<feature type="domain" description="UDP-glucose/GDP-mannose dehydrogenase C-terminal" evidence="5">
    <location>
        <begin position="317"/>
        <end position="421"/>
    </location>
</feature>
<dbReference type="KEGG" id="npy:NPRO_08880"/>
<dbReference type="Proteomes" id="UP000662873">
    <property type="component" value="Chromosome"/>
</dbReference>
<organism evidence="6 7">
    <name type="scientific">Candidatus Nitrosymbiomonas proteolyticus</name>
    <dbReference type="NCBI Taxonomy" id="2608984"/>
    <lineage>
        <taxon>Bacteria</taxon>
        <taxon>Bacillati</taxon>
        <taxon>Armatimonadota</taxon>
        <taxon>Armatimonadota incertae sedis</taxon>
        <taxon>Candidatus Nitrosymbiomonas</taxon>
    </lineage>
</organism>
<dbReference type="NCBIfam" id="TIGR03026">
    <property type="entry name" value="NDP-sugDHase"/>
    <property type="match status" value="1"/>
</dbReference>
<dbReference type="InterPro" id="IPR036220">
    <property type="entry name" value="UDP-Glc/GDP-Man_DH_C_sf"/>
</dbReference>
<dbReference type="SMART" id="SM00984">
    <property type="entry name" value="UDPG_MGDP_dh_C"/>
    <property type="match status" value="1"/>
</dbReference>
<dbReference type="GO" id="GO:0016616">
    <property type="term" value="F:oxidoreductase activity, acting on the CH-OH group of donors, NAD or NADP as acceptor"/>
    <property type="evidence" value="ECO:0007669"/>
    <property type="project" value="InterPro"/>
</dbReference>
<evidence type="ECO:0000313" key="6">
    <source>
        <dbReference type="EMBL" id="BBO23293.1"/>
    </source>
</evidence>
<evidence type="ECO:0000256" key="3">
    <source>
        <dbReference type="ARBA" id="ARBA00023027"/>
    </source>
</evidence>
<dbReference type="Pfam" id="PF03720">
    <property type="entry name" value="UDPG_MGDP_dh_C"/>
    <property type="match status" value="1"/>
</dbReference>
<dbReference type="EMBL" id="AP021858">
    <property type="protein sequence ID" value="BBO23293.1"/>
    <property type="molecule type" value="Genomic_DNA"/>
</dbReference>
<dbReference type="PANTHER" id="PTHR43491:SF2">
    <property type="entry name" value="UDP-N-ACETYL-D-MANNOSAMINE DEHYDROGENASE"/>
    <property type="match status" value="1"/>
</dbReference>
<name>A0A809R6T9_9BACT</name>
<dbReference type="SUPFAM" id="SSF48179">
    <property type="entry name" value="6-phosphogluconate dehydrogenase C-terminal domain-like"/>
    <property type="match status" value="1"/>
</dbReference>
<keyword evidence="3" id="KW-0520">NAD</keyword>
<dbReference type="InterPro" id="IPR036291">
    <property type="entry name" value="NAD(P)-bd_dom_sf"/>
</dbReference>
<dbReference type="Pfam" id="PF03721">
    <property type="entry name" value="UDPG_MGDP_dh_N"/>
    <property type="match status" value="1"/>
</dbReference>
<evidence type="ECO:0000256" key="1">
    <source>
        <dbReference type="ARBA" id="ARBA00006601"/>
    </source>
</evidence>
<dbReference type="InterPro" id="IPR028359">
    <property type="entry name" value="UDP_ManNAc/GlcNAc_DH"/>
</dbReference>
<evidence type="ECO:0000259" key="5">
    <source>
        <dbReference type="SMART" id="SM00984"/>
    </source>
</evidence>